<dbReference type="EMBL" id="CADCVM010000156">
    <property type="protein sequence ID" value="CAA9482779.1"/>
    <property type="molecule type" value="Genomic_DNA"/>
</dbReference>
<gene>
    <name evidence="1" type="ORF">AVDCRST_MAG05-1395</name>
</gene>
<dbReference type="AlphaFoldDB" id="A0A6J4RUX7"/>
<proteinExistence type="predicted"/>
<accession>A0A6J4RUX7</accession>
<organism evidence="1">
    <name type="scientific">uncultured Rubrobacteraceae bacterium</name>
    <dbReference type="NCBI Taxonomy" id="349277"/>
    <lineage>
        <taxon>Bacteria</taxon>
        <taxon>Bacillati</taxon>
        <taxon>Actinomycetota</taxon>
        <taxon>Rubrobacteria</taxon>
        <taxon>Rubrobacterales</taxon>
        <taxon>Rubrobacteraceae</taxon>
        <taxon>environmental samples</taxon>
    </lineage>
</organism>
<sequence>MTEPSFRTARAAARIAHDLGLAACFGGTLFGKVVFNSSLPVVGSKTERGRLGAAFWNSANPVNAAAFGVAVATWLPGRLGPSYKEADGATRGLLVAKDALMGAAGTAGLAAVLAQVSLNRRAPEGAVPLESGGVPAPEAGETTALIQRAVGALGGVNVALFAGLVAVTAALSKPPAGSTRPG</sequence>
<name>A0A6J4RUX7_9ACTN</name>
<protein>
    <recommendedName>
        <fullName evidence="2">DUF4149 domain-containing protein</fullName>
    </recommendedName>
</protein>
<evidence type="ECO:0000313" key="1">
    <source>
        <dbReference type="EMBL" id="CAA9482779.1"/>
    </source>
</evidence>
<evidence type="ECO:0008006" key="2">
    <source>
        <dbReference type="Google" id="ProtNLM"/>
    </source>
</evidence>
<reference evidence="1" key="1">
    <citation type="submission" date="2020-02" db="EMBL/GenBank/DDBJ databases">
        <authorList>
            <person name="Meier V. D."/>
        </authorList>
    </citation>
    <scope>NUCLEOTIDE SEQUENCE</scope>
    <source>
        <strain evidence="1">AVDCRST_MAG05</strain>
    </source>
</reference>